<sequence length="258" mass="28137">MKRKYYRPQSHAAPWSPRFGWLALLSLLVIIVLHHFGALATGKLPLVGLLPLIAALIALACAARGLYLLWTYGAKGGMASLRGGILALLTLAPITLAVGAWFYLPPINQISTDLVNPPAFLPGARPADARPVDNNWAQQTAEQLAAWPQLGGLRYDGSPDTIAKAVLRALEALDWKVAGQRGKGEDTELVIEAQAKTMIMGFISDIVIRLQDEGDTTYVDVRSASRYLPRDFGANARFVRQFMSELDAQVWSTPDSDE</sequence>
<dbReference type="KEGG" id="thd:BHV28_03800"/>
<dbReference type="EMBL" id="CP017315">
    <property type="protein sequence ID" value="AQS41095.1"/>
    <property type="molecule type" value="Genomic_DNA"/>
</dbReference>
<accession>A0A1U9JTA9</accession>
<keyword evidence="3" id="KW-1185">Reference proteome</keyword>
<feature type="transmembrane region" description="Helical" evidence="1">
    <location>
        <begin position="84"/>
        <end position="104"/>
    </location>
</feature>
<name>A0A1U9JTA9_9HYPH</name>
<dbReference type="STRING" id="1902579.BHV28_03800"/>
<feature type="transmembrane region" description="Helical" evidence="1">
    <location>
        <begin position="46"/>
        <end position="72"/>
    </location>
</feature>
<evidence type="ECO:0008006" key="4">
    <source>
        <dbReference type="Google" id="ProtNLM"/>
    </source>
</evidence>
<reference evidence="2 3" key="2">
    <citation type="journal article" date="2016" name="Sci. Rep.">
        <title>The genome of Rhizobiales bacteria in predatory ants reveals urease gene functions but no genes for nitrogen fixation.</title>
        <authorList>
            <person name="Neuvonen M.M."/>
            <person name="Tamarit D."/>
            <person name="Naslund K."/>
            <person name="Liebig J."/>
            <person name="Feldhaar H."/>
            <person name="Moran N.A."/>
            <person name="Guy L."/>
            <person name="Andersson S.G."/>
        </authorList>
    </citation>
    <scope>NUCLEOTIDE SEQUENCE [LARGE SCALE GENOMIC DNA]</scope>
    <source>
        <strain evidence="2 3">Hsal</strain>
    </source>
</reference>
<organism evidence="2 3">
    <name type="scientific">Candidatus Tokpelaia hoelldobleri</name>
    <dbReference type="NCBI Taxonomy" id="1902579"/>
    <lineage>
        <taxon>Bacteria</taxon>
        <taxon>Pseudomonadati</taxon>
        <taxon>Pseudomonadota</taxon>
        <taxon>Alphaproteobacteria</taxon>
        <taxon>Hyphomicrobiales</taxon>
        <taxon>Candidatus Tokpelaia</taxon>
    </lineage>
</organism>
<dbReference type="InterPro" id="IPR010865">
    <property type="entry name" value="DUF1499"/>
</dbReference>
<dbReference type="Proteomes" id="UP000188912">
    <property type="component" value="Chromosome"/>
</dbReference>
<keyword evidence="1" id="KW-1133">Transmembrane helix</keyword>
<evidence type="ECO:0000256" key="1">
    <source>
        <dbReference type="SAM" id="Phobius"/>
    </source>
</evidence>
<dbReference type="Pfam" id="PF07386">
    <property type="entry name" value="DUF1499"/>
    <property type="match status" value="1"/>
</dbReference>
<keyword evidence="1" id="KW-0812">Transmembrane</keyword>
<feature type="transmembrane region" description="Helical" evidence="1">
    <location>
        <begin position="21"/>
        <end position="40"/>
    </location>
</feature>
<protein>
    <recommendedName>
        <fullName evidence="4">DUF1499 domain-containing protein</fullName>
    </recommendedName>
</protein>
<evidence type="ECO:0000313" key="2">
    <source>
        <dbReference type="EMBL" id="AQS41095.1"/>
    </source>
</evidence>
<reference evidence="2 3" key="1">
    <citation type="journal article" date="2010" name="Science">
        <title>Genomic comparison of the ants Camponotus floridanus and Harpegnathos saltator.</title>
        <authorList>
            <person name="Bonasio R."/>
            <person name="Zhang G."/>
            <person name="Ye C."/>
            <person name="Mutti N.S."/>
            <person name="Fang X."/>
            <person name="Qin N."/>
            <person name="Donahue G."/>
            <person name="Yang P."/>
            <person name="Li Q."/>
            <person name="Li C."/>
            <person name="Zhang P."/>
            <person name="Huang Z."/>
            <person name="Berger S.L."/>
            <person name="Reinberg D."/>
            <person name="Wang J."/>
            <person name="Liebig J."/>
        </authorList>
    </citation>
    <scope>NUCLEOTIDE SEQUENCE [LARGE SCALE GENOMIC DNA]</scope>
    <source>
        <strain evidence="2 3">Hsal</strain>
    </source>
</reference>
<keyword evidence="1" id="KW-0472">Membrane</keyword>
<dbReference type="AlphaFoldDB" id="A0A1U9JTA9"/>
<proteinExistence type="predicted"/>
<evidence type="ECO:0000313" key="3">
    <source>
        <dbReference type="Proteomes" id="UP000188912"/>
    </source>
</evidence>
<gene>
    <name evidence="2" type="ORF">BHV28_03800</name>
</gene>